<dbReference type="AlphaFoldDB" id="A0AAD5ZZJ1"/>
<keyword evidence="6" id="KW-1185">Reference proteome</keyword>
<evidence type="ECO:0000256" key="2">
    <source>
        <dbReference type="SAM" id="MobiDB-lite"/>
    </source>
</evidence>
<evidence type="ECO:0000256" key="3">
    <source>
        <dbReference type="SAM" id="SignalP"/>
    </source>
</evidence>
<feature type="region of interest" description="Disordered" evidence="2">
    <location>
        <begin position="29"/>
        <end position="101"/>
    </location>
</feature>
<dbReference type="PROSITE" id="PS51257">
    <property type="entry name" value="PROKAR_LIPOPROTEIN"/>
    <property type="match status" value="1"/>
</dbReference>
<evidence type="ECO:0000259" key="4">
    <source>
        <dbReference type="SMART" id="SM00499"/>
    </source>
</evidence>
<dbReference type="EMBL" id="JAMRDG010000001">
    <property type="protein sequence ID" value="KAJ3706733.1"/>
    <property type="molecule type" value="Genomic_DNA"/>
</dbReference>
<dbReference type="Gene3D" id="1.10.110.10">
    <property type="entry name" value="Plant lipid-transfer and hydrophobic proteins"/>
    <property type="match status" value="1"/>
</dbReference>
<dbReference type="CDD" id="cd01958">
    <property type="entry name" value="HPS_like"/>
    <property type="match status" value="1"/>
</dbReference>
<name>A0AAD5ZZJ1_9POAL</name>
<dbReference type="FunFam" id="1.10.110.10:FF:000003">
    <property type="entry name" value="pEARLI1-like lipid transfer protein 1"/>
    <property type="match status" value="1"/>
</dbReference>
<keyword evidence="1 3" id="KW-0732">Signal</keyword>
<dbReference type="SMART" id="SM00499">
    <property type="entry name" value="AAI"/>
    <property type="match status" value="1"/>
</dbReference>
<dbReference type="InterPro" id="IPR027923">
    <property type="entry name" value="Hydrophob_seed_dom"/>
</dbReference>
<organism evidence="5 6">
    <name type="scientific">Rhynchospora tenuis</name>
    <dbReference type="NCBI Taxonomy" id="198213"/>
    <lineage>
        <taxon>Eukaryota</taxon>
        <taxon>Viridiplantae</taxon>
        <taxon>Streptophyta</taxon>
        <taxon>Embryophyta</taxon>
        <taxon>Tracheophyta</taxon>
        <taxon>Spermatophyta</taxon>
        <taxon>Magnoliopsida</taxon>
        <taxon>Liliopsida</taxon>
        <taxon>Poales</taxon>
        <taxon>Cyperaceae</taxon>
        <taxon>Cyperoideae</taxon>
        <taxon>Rhynchosporeae</taxon>
        <taxon>Rhynchospora</taxon>
    </lineage>
</organism>
<dbReference type="Proteomes" id="UP001210211">
    <property type="component" value="Unassembled WGS sequence"/>
</dbReference>
<dbReference type="InterPro" id="IPR016140">
    <property type="entry name" value="Bifunc_inhib/LTP/seed_store"/>
</dbReference>
<dbReference type="SUPFAM" id="SSF47699">
    <property type="entry name" value="Bifunctional inhibitor/lipid-transfer protein/seed storage 2S albumin"/>
    <property type="match status" value="1"/>
</dbReference>
<evidence type="ECO:0000313" key="5">
    <source>
        <dbReference type="EMBL" id="KAJ3706733.1"/>
    </source>
</evidence>
<feature type="domain" description="Bifunctional inhibitor/plant lipid transfer protein/seed storage helical" evidence="4">
    <location>
        <begin position="103"/>
        <end position="185"/>
    </location>
</feature>
<dbReference type="InterPro" id="IPR036312">
    <property type="entry name" value="Bifun_inhib/LTP/seed_sf"/>
</dbReference>
<gene>
    <name evidence="5" type="ORF">LUZ61_010438</name>
</gene>
<proteinExistence type="predicted"/>
<comment type="caution">
    <text evidence="5">The sequence shown here is derived from an EMBL/GenBank/DDBJ whole genome shotgun (WGS) entry which is preliminary data.</text>
</comment>
<dbReference type="InterPro" id="IPR051636">
    <property type="entry name" value="Plant_LTP/defense-related"/>
</dbReference>
<dbReference type="PANTHER" id="PTHR31731">
    <property type="match status" value="1"/>
</dbReference>
<feature type="compositionally biased region" description="Low complexity" evidence="2">
    <location>
        <begin position="42"/>
        <end position="101"/>
    </location>
</feature>
<protein>
    <recommendedName>
        <fullName evidence="4">Bifunctional inhibitor/plant lipid transfer protein/seed storage helical domain-containing protein</fullName>
    </recommendedName>
</protein>
<dbReference type="Pfam" id="PF14547">
    <property type="entry name" value="Hydrophob_seed"/>
    <property type="match status" value="1"/>
</dbReference>
<evidence type="ECO:0000256" key="1">
    <source>
        <dbReference type="ARBA" id="ARBA00022729"/>
    </source>
</evidence>
<feature type="compositionally biased region" description="Pro residues" evidence="2">
    <location>
        <begin position="30"/>
        <end position="41"/>
    </location>
</feature>
<feature type="signal peptide" evidence="3">
    <location>
        <begin position="1"/>
        <end position="24"/>
    </location>
</feature>
<sequence>MASKASFAIALFLSFNLIFSLASACGSCPTPRPGTPRPGRPTPGSGTPIPGFPTPGSGTPIPGTPTPGSGTPTPGTGTPTPGTGTPTTPTTPGSPSTPSTGRCPIDALKLGVCANVLNGLINIVLGTPPRQPCCSLINGLVDLEAAICLCIALRANVLGINLNVPIDLSLLINYCGRRVPSGFQCP</sequence>
<accession>A0AAD5ZZJ1</accession>
<feature type="chain" id="PRO_5042041922" description="Bifunctional inhibitor/plant lipid transfer protein/seed storage helical domain-containing protein" evidence="3">
    <location>
        <begin position="25"/>
        <end position="186"/>
    </location>
</feature>
<reference evidence="5 6" key="1">
    <citation type="journal article" date="2022" name="Cell">
        <title>Repeat-based holocentromeres influence genome architecture and karyotype evolution.</title>
        <authorList>
            <person name="Hofstatter P.G."/>
            <person name="Thangavel G."/>
            <person name="Lux T."/>
            <person name="Neumann P."/>
            <person name="Vondrak T."/>
            <person name="Novak P."/>
            <person name="Zhang M."/>
            <person name="Costa L."/>
            <person name="Castellani M."/>
            <person name="Scott A."/>
            <person name="Toegelov H."/>
            <person name="Fuchs J."/>
            <person name="Mata-Sucre Y."/>
            <person name="Dias Y."/>
            <person name="Vanzela A.L.L."/>
            <person name="Huettel B."/>
            <person name="Almeida C.C.S."/>
            <person name="Simkova H."/>
            <person name="Souza G."/>
            <person name="Pedrosa-Harand A."/>
            <person name="Macas J."/>
            <person name="Mayer K.F.X."/>
            <person name="Houben A."/>
            <person name="Marques A."/>
        </authorList>
    </citation>
    <scope>NUCLEOTIDE SEQUENCE [LARGE SCALE GENOMIC DNA]</scope>
    <source>
        <strain evidence="5">RhyTen1mFocal</strain>
    </source>
</reference>
<evidence type="ECO:0000313" key="6">
    <source>
        <dbReference type="Proteomes" id="UP001210211"/>
    </source>
</evidence>